<dbReference type="InParanoid" id="A0A1S3I8V7"/>
<dbReference type="GO" id="GO:0015035">
    <property type="term" value="F:protein-disulfide reductase activity"/>
    <property type="evidence" value="ECO:0007669"/>
    <property type="project" value="InterPro"/>
</dbReference>
<dbReference type="KEGG" id="lak:106161814"/>
<dbReference type="InterPro" id="IPR017937">
    <property type="entry name" value="Thioredoxin_CS"/>
</dbReference>
<evidence type="ECO:0000259" key="8">
    <source>
        <dbReference type="PROSITE" id="PS51352"/>
    </source>
</evidence>
<evidence type="ECO:0000256" key="7">
    <source>
        <dbReference type="PIRSR" id="PIRSR000077-4"/>
    </source>
</evidence>
<feature type="active site" description="Nucleophile" evidence="6">
    <location>
        <position position="32"/>
    </location>
</feature>
<dbReference type="NCBIfam" id="TIGR01068">
    <property type="entry name" value="thioredoxin"/>
    <property type="match status" value="1"/>
</dbReference>
<dbReference type="CDD" id="cd02947">
    <property type="entry name" value="TRX_family"/>
    <property type="match status" value="1"/>
</dbReference>
<name>A0A1S3I8V7_LINAN</name>
<protein>
    <recommendedName>
        <fullName evidence="5">Thioredoxin</fullName>
    </recommendedName>
</protein>
<accession>A0A1S3I8V7</accession>
<keyword evidence="3 7" id="KW-1015">Disulfide bond</keyword>
<sequence>MKLLNNLEEFKAAVAATSNGKILVIDFYAEWCGPCKKIAPCLEKLAEKYKDKADVYKVNVDDADDIAAHCKISAMPTFHVYKNGKEEKACELVGASEEKLKGLFDDNC</sequence>
<dbReference type="InterPro" id="IPR050620">
    <property type="entry name" value="Thioredoxin_H-type-like"/>
</dbReference>
<feature type="disulfide bond" description="Redox-active" evidence="7">
    <location>
        <begin position="32"/>
        <end position="35"/>
    </location>
</feature>
<dbReference type="OrthoDB" id="2121326at2759"/>
<organism evidence="9 10">
    <name type="scientific">Lingula anatina</name>
    <name type="common">Brachiopod</name>
    <name type="synonym">Lingula unguis</name>
    <dbReference type="NCBI Taxonomy" id="7574"/>
    <lineage>
        <taxon>Eukaryota</taxon>
        <taxon>Metazoa</taxon>
        <taxon>Spiralia</taxon>
        <taxon>Lophotrochozoa</taxon>
        <taxon>Brachiopoda</taxon>
        <taxon>Linguliformea</taxon>
        <taxon>Lingulata</taxon>
        <taxon>Lingulida</taxon>
        <taxon>Linguloidea</taxon>
        <taxon>Lingulidae</taxon>
        <taxon>Lingula</taxon>
    </lineage>
</organism>
<evidence type="ECO:0000313" key="10">
    <source>
        <dbReference type="RefSeq" id="XP_013394301.1"/>
    </source>
</evidence>
<comment type="subcellular location">
    <subcellularLocation>
        <location evidence="1">Cytoplasm</location>
    </subcellularLocation>
</comment>
<feature type="site" description="Contributes to redox potential value" evidence="6">
    <location>
        <position position="33"/>
    </location>
</feature>
<dbReference type="PROSITE" id="PS00194">
    <property type="entry name" value="THIOREDOXIN_1"/>
    <property type="match status" value="1"/>
</dbReference>
<feature type="domain" description="Thioredoxin" evidence="8">
    <location>
        <begin position="1"/>
        <end position="108"/>
    </location>
</feature>
<dbReference type="InterPro" id="IPR036249">
    <property type="entry name" value="Thioredoxin-like_sf"/>
</dbReference>
<reference evidence="10" key="1">
    <citation type="submission" date="2025-08" db="UniProtKB">
        <authorList>
            <consortium name="RefSeq"/>
        </authorList>
    </citation>
    <scope>IDENTIFICATION</scope>
    <source>
        <tissue evidence="10">Gonads</tissue>
    </source>
</reference>
<dbReference type="GO" id="GO:0005737">
    <property type="term" value="C:cytoplasm"/>
    <property type="evidence" value="ECO:0007669"/>
    <property type="project" value="UniProtKB-SubCell"/>
</dbReference>
<dbReference type="InterPro" id="IPR005746">
    <property type="entry name" value="Thioredoxin"/>
</dbReference>
<dbReference type="Proteomes" id="UP000085678">
    <property type="component" value="Unplaced"/>
</dbReference>
<dbReference type="PANTHER" id="PTHR10438">
    <property type="entry name" value="THIOREDOXIN"/>
    <property type="match status" value="1"/>
</dbReference>
<feature type="active site" description="Nucleophile" evidence="6">
    <location>
        <position position="35"/>
    </location>
</feature>
<dbReference type="OMA" id="HAMADKF"/>
<dbReference type="FunCoup" id="A0A1S3I8V7">
    <property type="interactions" value="1250"/>
</dbReference>
<dbReference type="Pfam" id="PF00085">
    <property type="entry name" value="Thioredoxin"/>
    <property type="match status" value="1"/>
</dbReference>
<dbReference type="PANTHER" id="PTHR10438:SF463">
    <property type="entry name" value="THIOREDOXIN"/>
    <property type="match status" value="1"/>
</dbReference>
<evidence type="ECO:0000256" key="3">
    <source>
        <dbReference type="ARBA" id="ARBA00023157"/>
    </source>
</evidence>
<gene>
    <name evidence="10" type="primary">LOC106161814</name>
</gene>
<evidence type="ECO:0000256" key="1">
    <source>
        <dbReference type="ARBA" id="ARBA00004496"/>
    </source>
</evidence>
<feature type="site" description="Contributes to redox potential value" evidence="6">
    <location>
        <position position="34"/>
    </location>
</feature>
<proteinExistence type="inferred from homology"/>
<dbReference type="InterPro" id="IPR013766">
    <property type="entry name" value="Thioredoxin_domain"/>
</dbReference>
<comment type="similarity">
    <text evidence="4">Belongs to the thioredoxin family. Plant H-type subfamily.</text>
</comment>
<dbReference type="RefSeq" id="XP_013394301.1">
    <property type="nucleotide sequence ID" value="XM_013538847.1"/>
</dbReference>
<dbReference type="Gene3D" id="3.40.30.10">
    <property type="entry name" value="Glutaredoxin"/>
    <property type="match status" value="1"/>
</dbReference>
<dbReference type="AlphaFoldDB" id="A0A1S3I8V7"/>
<evidence type="ECO:0000313" key="9">
    <source>
        <dbReference type="Proteomes" id="UP000085678"/>
    </source>
</evidence>
<keyword evidence="2" id="KW-0963">Cytoplasm</keyword>
<evidence type="ECO:0000256" key="4">
    <source>
        <dbReference type="ARBA" id="ARBA00038353"/>
    </source>
</evidence>
<keyword evidence="7" id="KW-0676">Redox-active center</keyword>
<dbReference type="PROSITE" id="PS51352">
    <property type="entry name" value="THIOREDOXIN_2"/>
    <property type="match status" value="1"/>
</dbReference>
<feature type="site" description="Deprotonates C-terminal active site Cys" evidence="6">
    <location>
        <position position="26"/>
    </location>
</feature>
<keyword evidence="9" id="KW-1185">Reference proteome</keyword>
<dbReference type="PIRSF" id="PIRSF000077">
    <property type="entry name" value="Thioredoxin"/>
    <property type="match status" value="1"/>
</dbReference>
<dbReference type="GeneID" id="106161814"/>
<dbReference type="SUPFAM" id="SSF52833">
    <property type="entry name" value="Thioredoxin-like"/>
    <property type="match status" value="1"/>
</dbReference>
<evidence type="ECO:0000256" key="5">
    <source>
        <dbReference type="PIRNR" id="PIRNR000077"/>
    </source>
</evidence>
<evidence type="ECO:0000256" key="6">
    <source>
        <dbReference type="PIRSR" id="PIRSR000077-1"/>
    </source>
</evidence>
<dbReference type="STRING" id="7574.A0A1S3I8V7"/>
<dbReference type="PRINTS" id="PR00421">
    <property type="entry name" value="THIOREDOXIN"/>
</dbReference>
<evidence type="ECO:0000256" key="2">
    <source>
        <dbReference type="ARBA" id="ARBA00022490"/>
    </source>
</evidence>